<dbReference type="RefSeq" id="XP_010516924.1">
    <property type="nucleotide sequence ID" value="XM_010518622.1"/>
</dbReference>
<keyword evidence="3" id="KW-0862">Zinc</keyword>
<organism evidence="7 9">
    <name type="scientific">Camelina sativa</name>
    <name type="common">False flax</name>
    <name type="synonym">Myagrum sativum</name>
    <dbReference type="NCBI Taxonomy" id="90675"/>
    <lineage>
        <taxon>Eukaryota</taxon>
        <taxon>Viridiplantae</taxon>
        <taxon>Streptophyta</taxon>
        <taxon>Embryophyta</taxon>
        <taxon>Tracheophyta</taxon>
        <taxon>Spermatophyta</taxon>
        <taxon>Magnoliopsida</taxon>
        <taxon>eudicotyledons</taxon>
        <taxon>Gunneridae</taxon>
        <taxon>Pentapetalae</taxon>
        <taxon>rosids</taxon>
        <taxon>malvids</taxon>
        <taxon>Brassicales</taxon>
        <taxon>Brassicaceae</taxon>
        <taxon>Camelineae</taxon>
        <taxon>Camelina</taxon>
    </lineage>
</organism>
<protein>
    <submittedName>
        <fullName evidence="8 9">Uncharacterized protein LOC104792471</fullName>
    </submittedName>
</protein>
<reference evidence="7" key="2">
    <citation type="journal article" date="2014" name="Nat. Commun.">
        <title>The emerging biofuel crop Camelina sativa retains a highly undifferentiated hexaploid genome structure.</title>
        <authorList>
            <person name="Kagale S."/>
            <person name="Koh C."/>
            <person name="Nixon J."/>
            <person name="Bollina V."/>
            <person name="Clarke W.E."/>
            <person name="Tuteja R."/>
            <person name="Spillane C."/>
            <person name="Robinson S.J."/>
            <person name="Links M.G."/>
            <person name="Clarke C."/>
            <person name="Higgins E.E."/>
            <person name="Huebert T."/>
            <person name="Sharpe A.G."/>
            <person name="Parkin I.A."/>
        </authorList>
    </citation>
    <scope>NUCLEOTIDE SEQUENCE [LARGE SCALE GENOMIC DNA]</scope>
    <source>
        <strain evidence="7">r\DH55</strain>
    </source>
</reference>
<feature type="compositionally biased region" description="Basic residues" evidence="5">
    <location>
        <begin position="255"/>
        <end position="265"/>
    </location>
</feature>
<gene>
    <name evidence="8 9" type="primary">LOC104792471</name>
</gene>
<evidence type="ECO:0000256" key="3">
    <source>
        <dbReference type="ARBA" id="ARBA00022833"/>
    </source>
</evidence>
<dbReference type="SMART" id="SM00575">
    <property type="entry name" value="ZnF_PMZ"/>
    <property type="match status" value="1"/>
</dbReference>
<proteinExistence type="predicted"/>
<dbReference type="PANTHER" id="PTHR31973">
    <property type="entry name" value="POLYPROTEIN, PUTATIVE-RELATED"/>
    <property type="match status" value="1"/>
</dbReference>
<evidence type="ECO:0000256" key="1">
    <source>
        <dbReference type="ARBA" id="ARBA00022723"/>
    </source>
</evidence>
<evidence type="ECO:0000256" key="2">
    <source>
        <dbReference type="ARBA" id="ARBA00022771"/>
    </source>
</evidence>
<dbReference type="Pfam" id="PF04434">
    <property type="entry name" value="SWIM"/>
    <property type="match status" value="1"/>
</dbReference>
<dbReference type="InterPro" id="IPR001878">
    <property type="entry name" value="Znf_CCHC"/>
</dbReference>
<evidence type="ECO:0000256" key="5">
    <source>
        <dbReference type="SAM" id="MobiDB-lite"/>
    </source>
</evidence>
<dbReference type="GeneID" id="104792471"/>
<dbReference type="PROSITE" id="PS50158">
    <property type="entry name" value="ZF_CCHC"/>
    <property type="match status" value="1"/>
</dbReference>
<reference evidence="7" key="1">
    <citation type="journal article" date="1997" name="Nucleic Acids Res.">
        <title>tRNAscan-SE: a program for improved detection of transfer RNA genes in genomic sequence.</title>
        <authorList>
            <person name="Lowe T.M."/>
            <person name="Eddy S.R."/>
        </authorList>
    </citation>
    <scope>NUCLEOTIDE SEQUENCE [LARGE SCALE GENOMIC DNA]</scope>
    <source>
        <strain evidence="7">r\DH55</strain>
    </source>
</reference>
<name>A0ABM0ZK98_CAMSA</name>
<dbReference type="PANTHER" id="PTHR31973:SF187">
    <property type="entry name" value="MUTATOR TRANSPOSASE MUDRA PROTEIN"/>
    <property type="match status" value="1"/>
</dbReference>
<keyword evidence="7" id="KW-1185">Reference proteome</keyword>
<sequence>MKHNLRKNLQRLRDYDEDVYNDVMKSNPRSWCRAFYKIDGECCEDVENNTIESFNNSIGKAREKPVLPMLETIRRLAMTQISLRKTKASNHPSKFTPYVQKILDEEHEDADICTIWPGTSGKFEVETVWDSERVNMTDKTCTSCKWDITGIPCVHAYGVILKRNLDPDDYVSDWFLTTRWRGTYNEAMIPLRVAGHWSRGDISLVGIPLEPPQPGRKKNRKKQKRKKGLNESPSKKKKNKRKNLKRKTQESPKKTQPKRTMHCKKCGGAGHNSRPCAKRAKRGHGKACASQVDQDS</sequence>
<dbReference type="InterPro" id="IPR007527">
    <property type="entry name" value="Znf_SWIM"/>
</dbReference>
<reference evidence="8 9" key="3">
    <citation type="submission" date="2025-05" db="UniProtKB">
        <authorList>
            <consortium name="RefSeq"/>
        </authorList>
    </citation>
    <scope>IDENTIFICATION</scope>
    <source>
        <tissue evidence="8 9">Leaf</tissue>
    </source>
</reference>
<dbReference type="Proteomes" id="UP000694864">
    <property type="component" value="Chromosome 1"/>
</dbReference>
<evidence type="ECO:0000313" key="9">
    <source>
        <dbReference type="RefSeq" id="XP_010516933.1"/>
    </source>
</evidence>
<accession>A0ABM0ZK98</accession>
<dbReference type="InterPro" id="IPR006564">
    <property type="entry name" value="Znf_PMZ"/>
</dbReference>
<feature type="region of interest" description="Disordered" evidence="5">
    <location>
        <begin position="204"/>
        <end position="296"/>
    </location>
</feature>
<evidence type="ECO:0000313" key="8">
    <source>
        <dbReference type="RefSeq" id="XP_010516924.1"/>
    </source>
</evidence>
<feature type="compositionally biased region" description="Basic residues" evidence="5">
    <location>
        <begin position="215"/>
        <end position="227"/>
    </location>
</feature>
<evidence type="ECO:0000256" key="4">
    <source>
        <dbReference type="PROSITE-ProRule" id="PRU00047"/>
    </source>
</evidence>
<feature type="compositionally biased region" description="Basic residues" evidence="5">
    <location>
        <begin position="276"/>
        <end position="285"/>
    </location>
</feature>
<evidence type="ECO:0000259" key="6">
    <source>
        <dbReference type="PROSITE" id="PS50158"/>
    </source>
</evidence>
<feature type="domain" description="CCHC-type" evidence="6">
    <location>
        <begin position="263"/>
        <end position="276"/>
    </location>
</feature>
<feature type="compositionally biased region" description="Basic residues" evidence="5">
    <location>
        <begin position="235"/>
        <end position="246"/>
    </location>
</feature>
<keyword evidence="2 4" id="KW-0863">Zinc-finger</keyword>
<keyword evidence="1" id="KW-0479">Metal-binding</keyword>
<evidence type="ECO:0000313" key="7">
    <source>
        <dbReference type="Proteomes" id="UP000694864"/>
    </source>
</evidence>
<dbReference type="RefSeq" id="XP_010516933.1">
    <property type="nucleotide sequence ID" value="XM_010518631.1"/>
</dbReference>